<evidence type="ECO:0000313" key="3">
    <source>
        <dbReference type="WBParaSite" id="SPAL_0000775900.1"/>
    </source>
</evidence>
<feature type="domain" description="ISXO2-like transposase" evidence="1">
    <location>
        <begin position="126"/>
        <end position="242"/>
    </location>
</feature>
<dbReference type="Proteomes" id="UP000046392">
    <property type="component" value="Unplaced"/>
</dbReference>
<reference evidence="3" key="1">
    <citation type="submission" date="2017-02" db="UniProtKB">
        <authorList>
            <consortium name="WormBaseParasite"/>
        </authorList>
    </citation>
    <scope>IDENTIFICATION</scope>
</reference>
<evidence type="ECO:0000259" key="1">
    <source>
        <dbReference type="SMART" id="SM01126"/>
    </source>
</evidence>
<sequence>MNFLKLSESIPDEESSIKFLQEPELLPSTKEYANGHKMKLVMGKQIRWRCYIKTCRKECGIRLGTWFEGSRLPFRTAILFFYSWANERTSMEYCKKGLDMNPRTTVDWCNYLREVCLFMEECCQPKIGGSGYTVEIDETLFEWCFGRICRETKEVFVEPVPDRSSKTLMEVLKRRVNEDTLIISDMWKGYSRVIRNGYDHLQVNHKFNFVDPDTGTHTQNIERVWRSVKERNKRYCGTRRSMLEGVHV</sequence>
<dbReference type="InterPro" id="IPR036397">
    <property type="entry name" value="RNaseH_sf"/>
</dbReference>
<protein>
    <submittedName>
        <fullName evidence="3">DDE_Tnp_IS1595 domain-containing protein</fullName>
    </submittedName>
</protein>
<keyword evidence="2" id="KW-1185">Reference proteome</keyword>
<evidence type="ECO:0000313" key="2">
    <source>
        <dbReference type="Proteomes" id="UP000046392"/>
    </source>
</evidence>
<dbReference type="PANTHER" id="PTHR47163">
    <property type="entry name" value="DDE_TNP_IS1595 DOMAIN-CONTAINING PROTEIN"/>
    <property type="match status" value="1"/>
</dbReference>
<dbReference type="SMART" id="SM01126">
    <property type="entry name" value="DDE_Tnp_IS1595"/>
    <property type="match status" value="1"/>
</dbReference>
<dbReference type="GO" id="GO:0003676">
    <property type="term" value="F:nucleic acid binding"/>
    <property type="evidence" value="ECO:0007669"/>
    <property type="project" value="InterPro"/>
</dbReference>
<dbReference type="Gene3D" id="3.30.420.10">
    <property type="entry name" value="Ribonuclease H-like superfamily/Ribonuclease H"/>
    <property type="match status" value="1"/>
</dbReference>
<dbReference type="WBParaSite" id="SPAL_0000775900.1">
    <property type="protein sequence ID" value="SPAL_0000775900.1"/>
    <property type="gene ID" value="SPAL_0000775900"/>
</dbReference>
<dbReference type="InterPro" id="IPR053164">
    <property type="entry name" value="IS1016-like_transposase"/>
</dbReference>
<dbReference type="AlphaFoldDB" id="A0A0N5BPD3"/>
<dbReference type="InterPro" id="IPR024445">
    <property type="entry name" value="Tnp_ISXO2-like"/>
</dbReference>
<organism evidence="2 3">
    <name type="scientific">Strongyloides papillosus</name>
    <name type="common">Intestinal threadworm</name>
    <dbReference type="NCBI Taxonomy" id="174720"/>
    <lineage>
        <taxon>Eukaryota</taxon>
        <taxon>Metazoa</taxon>
        <taxon>Ecdysozoa</taxon>
        <taxon>Nematoda</taxon>
        <taxon>Chromadorea</taxon>
        <taxon>Rhabditida</taxon>
        <taxon>Tylenchina</taxon>
        <taxon>Panagrolaimomorpha</taxon>
        <taxon>Strongyloidoidea</taxon>
        <taxon>Strongyloididae</taxon>
        <taxon>Strongyloides</taxon>
    </lineage>
</organism>
<proteinExistence type="predicted"/>
<accession>A0A0N5BPD3</accession>
<dbReference type="PANTHER" id="PTHR47163:SF2">
    <property type="entry name" value="SI:DKEY-17M8.2"/>
    <property type="match status" value="1"/>
</dbReference>
<dbReference type="STRING" id="174720.A0A0N5BPD3"/>
<dbReference type="Pfam" id="PF12762">
    <property type="entry name" value="DDE_Tnp_IS1595"/>
    <property type="match status" value="1"/>
</dbReference>
<name>A0A0N5BPD3_STREA</name>